<accession>A0A5B6W941</accession>
<dbReference type="Proteomes" id="UP000325315">
    <property type="component" value="Unassembled WGS sequence"/>
</dbReference>
<protein>
    <submittedName>
        <fullName evidence="1">Uncharacterized protein</fullName>
    </submittedName>
</protein>
<keyword evidence="2" id="KW-1185">Reference proteome</keyword>
<evidence type="ECO:0000313" key="1">
    <source>
        <dbReference type="EMBL" id="KAA3477647.1"/>
    </source>
</evidence>
<name>A0A5B6W941_9ROSI</name>
<comment type="caution">
    <text evidence="1">The sequence shown here is derived from an EMBL/GenBank/DDBJ whole genome shotgun (WGS) entry which is preliminary data.</text>
</comment>
<dbReference type="EMBL" id="SMMG02000004">
    <property type="protein sequence ID" value="KAA3477647.1"/>
    <property type="molecule type" value="Genomic_DNA"/>
</dbReference>
<reference evidence="1" key="1">
    <citation type="submission" date="2019-08" db="EMBL/GenBank/DDBJ databases">
        <authorList>
            <person name="Liu F."/>
        </authorList>
    </citation>
    <scope>NUCLEOTIDE SEQUENCE [LARGE SCALE GENOMIC DNA]</scope>
    <source>
        <strain evidence="1">PA1801</strain>
        <tissue evidence="1">Leaf</tissue>
    </source>
</reference>
<gene>
    <name evidence="1" type="ORF">EPI10_011524</name>
</gene>
<evidence type="ECO:0000313" key="2">
    <source>
        <dbReference type="Proteomes" id="UP000325315"/>
    </source>
</evidence>
<sequence>MTLGIKTRIEMDQDHNPASIILRGETTQTFLGITNEVDRTTLTCSIDQIKLKGSINKFRNHRKLNHLIAYMANNDVLIQSQAVTLKNLEYQMDYKYLCQVTQKIQGIWVRNIAKNGRTSEPKEVEIEEEPAEEKENKLTIEIPTLEKRNATYFQKMQKHFLRRVVQSKPKFHSLHILKYSSNISNNMTLNLG</sequence>
<proteinExistence type="predicted"/>
<dbReference type="AlphaFoldDB" id="A0A5B6W941"/>
<organism evidence="1 2">
    <name type="scientific">Gossypium australe</name>
    <dbReference type="NCBI Taxonomy" id="47621"/>
    <lineage>
        <taxon>Eukaryota</taxon>
        <taxon>Viridiplantae</taxon>
        <taxon>Streptophyta</taxon>
        <taxon>Embryophyta</taxon>
        <taxon>Tracheophyta</taxon>
        <taxon>Spermatophyta</taxon>
        <taxon>Magnoliopsida</taxon>
        <taxon>eudicotyledons</taxon>
        <taxon>Gunneridae</taxon>
        <taxon>Pentapetalae</taxon>
        <taxon>rosids</taxon>
        <taxon>malvids</taxon>
        <taxon>Malvales</taxon>
        <taxon>Malvaceae</taxon>
        <taxon>Malvoideae</taxon>
        <taxon>Gossypium</taxon>
    </lineage>
</organism>